<feature type="compositionally biased region" description="Pro residues" evidence="6">
    <location>
        <begin position="280"/>
        <end position="291"/>
    </location>
</feature>
<proteinExistence type="inferred from homology"/>
<evidence type="ECO:0000256" key="4">
    <source>
        <dbReference type="ARBA" id="ARBA00022490"/>
    </source>
</evidence>
<evidence type="ECO:0000313" key="7">
    <source>
        <dbReference type="EMBL" id="KAG8512863.1"/>
    </source>
</evidence>
<dbReference type="InterPro" id="IPR026752">
    <property type="entry name" value="Cavin_fam"/>
</dbReference>
<dbReference type="EMBL" id="JAGFMF010011782">
    <property type="protein sequence ID" value="KAG8512863.1"/>
    <property type="molecule type" value="Genomic_DNA"/>
</dbReference>
<organism evidence="7 8">
    <name type="scientific">Galemys pyrenaicus</name>
    <name type="common">Iberian desman</name>
    <name type="synonym">Pyrenean desman</name>
    <dbReference type="NCBI Taxonomy" id="202257"/>
    <lineage>
        <taxon>Eukaryota</taxon>
        <taxon>Metazoa</taxon>
        <taxon>Chordata</taxon>
        <taxon>Craniata</taxon>
        <taxon>Vertebrata</taxon>
        <taxon>Euteleostomi</taxon>
        <taxon>Mammalia</taxon>
        <taxon>Eutheria</taxon>
        <taxon>Laurasiatheria</taxon>
        <taxon>Eulipotyphla</taxon>
        <taxon>Talpidae</taxon>
        <taxon>Galemys</taxon>
    </lineage>
</organism>
<comment type="caution">
    <text evidence="7">The sequence shown here is derived from an EMBL/GenBank/DDBJ whole genome shotgun (WGS) entry which is preliminary data.</text>
</comment>
<dbReference type="GO" id="GO:0006363">
    <property type="term" value="P:termination of RNA polymerase I transcription"/>
    <property type="evidence" value="ECO:0007669"/>
    <property type="project" value="TreeGrafter"/>
</dbReference>
<dbReference type="GO" id="GO:0042134">
    <property type="term" value="F:rRNA primary transcript binding"/>
    <property type="evidence" value="ECO:0007669"/>
    <property type="project" value="TreeGrafter"/>
</dbReference>
<feature type="non-terminal residue" evidence="7">
    <location>
        <position position="1"/>
    </location>
</feature>
<dbReference type="PANTHER" id="PTHR15240:SF3">
    <property type="entry name" value="CAVEOLAE-ASSOCIATED PROTEIN 1"/>
    <property type="match status" value="1"/>
</dbReference>
<evidence type="ECO:0000256" key="2">
    <source>
        <dbReference type="ARBA" id="ARBA00004496"/>
    </source>
</evidence>
<feature type="region of interest" description="Disordered" evidence="6">
    <location>
        <begin position="257"/>
        <end position="320"/>
    </location>
</feature>
<evidence type="ECO:0000256" key="1">
    <source>
        <dbReference type="ARBA" id="ARBA00004345"/>
    </source>
</evidence>
<dbReference type="GO" id="GO:0006361">
    <property type="term" value="P:transcription initiation at RNA polymerase I promoter"/>
    <property type="evidence" value="ECO:0007669"/>
    <property type="project" value="TreeGrafter"/>
</dbReference>
<keyword evidence="8" id="KW-1185">Reference proteome</keyword>
<evidence type="ECO:0000256" key="6">
    <source>
        <dbReference type="SAM" id="MobiDB-lite"/>
    </source>
</evidence>
<keyword evidence="4" id="KW-0963">Cytoplasm</keyword>
<evidence type="ECO:0000313" key="8">
    <source>
        <dbReference type="Proteomes" id="UP000700334"/>
    </source>
</evidence>
<dbReference type="GO" id="GO:0005737">
    <property type="term" value="C:cytoplasm"/>
    <property type="evidence" value="ECO:0007669"/>
    <property type="project" value="UniProtKB-SubCell"/>
</dbReference>
<dbReference type="PANTHER" id="PTHR15240">
    <property type="entry name" value="CAVIN"/>
    <property type="match status" value="1"/>
</dbReference>
<dbReference type="AlphaFoldDB" id="A0A8J6A2Z0"/>
<comment type="subcellular location">
    <subcellularLocation>
        <location evidence="2">Cytoplasm</location>
    </subcellularLocation>
    <subcellularLocation>
        <location evidence="1">Membrane</location>
        <location evidence="1">Caveola</location>
    </subcellularLocation>
</comment>
<dbReference type="GO" id="GO:0005901">
    <property type="term" value="C:caveola"/>
    <property type="evidence" value="ECO:0007669"/>
    <property type="project" value="UniProtKB-SubCell"/>
</dbReference>
<gene>
    <name evidence="7" type="ORF">J0S82_010743</name>
</gene>
<name>A0A8J6A2Z0_GALPY</name>
<sequence length="504" mass="55707">PANRQGDSRVWPGSREAHRSPPHSSGGGPGAHGRGSSFLRSPGSPSSFSSSSPGLPLRLQLHPAGSTRLWVVMEDTQLHIIEQPLAGYPDAGDSGSSPMGPPAAEEPSGAGSEELIKSDQVNGVLVLSLLDKIIGAVDQIQLTQSQLEERQAEMEGAVQSIQGELSKLGKAHATTSNTVSKLLEKVRKVSVNVKTVRGSLERQAGQIKKLEVNEAELLRRRNFKVMIYQPKKKLTAPSDLATPKMVPFDLLPETEPFDLKPETVPELPPFDQMPRTLPYYPEPGPLPTPEKPPAEKEGDELGEGERPEEDAGAIELSSDEAVEVEEVIEESRAERIKRSGLRRVDDFKKAFSKEKMEKTKVRTRENLEKTRLKTKENLEKTRHTLEKRMNKLGTRLVPAERREKLKTSREKLRKSFTPDHVVYARSKTAVYKVPPFTFHVKKIREGEVEVLKATEMVEVGADDEEGGMEREAADLLRGSSPDVHTLLEITEESDAVLVDKSDSD</sequence>
<protein>
    <submittedName>
        <fullName evidence="7">Caveolae-associated protein 1</fullName>
    </submittedName>
</protein>
<feature type="compositionally biased region" description="Acidic residues" evidence="6">
    <location>
        <begin position="297"/>
        <end position="320"/>
    </location>
</feature>
<evidence type="ECO:0000256" key="5">
    <source>
        <dbReference type="ARBA" id="ARBA00023136"/>
    </source>
</evidence>
<feature type="compositionally biased region" description="Low complexity" evidence="6">
    <location>
        <begin position="34"/>
        <end position="56"/>
    </location>
</feature>
<dbReference type="OrthoDB" id="8951679at2759"/>
<dbReference type="Proteomes" id="UP000700334">
    <property type="component" value="Unassembled WGS sequence"/>
</dbReference>
<evidence type="ECO:0000256" key="3">
    <source>
        <dbReference type="ARBA" id="ARBA00008836"/>
    </source>
</evidence>
<reference evidence="7" key="1">
    <citation type="journal article" date="2021" name="Evol. Appl.">
        <title>The genome of the Pyrenean desman and the effects of bottlenecks and inbreeding on the genomic landscape of an endangered species.</title>
        <authorList>
            <person name="Escoda L."/>
            <person name="Castresana J."/>
        </authorList>
    </citation>
    <scope>NUCLEOTIDE SEQUENCE</scope>
    <source>
        <strain evidence="7">IBE-C5619</strain>
    </source>
</reference>
<keyword evidence="5" id="KW-0472">Membrane</keyword>
<comment type="similarity">
    <text evidence="3">Belongs to the CAVIN family.</text>
</comment>
<feature type="compositionally biased region" description="Low complexity" evidence="6">
    <location>
        <begin position="96"/>
        <end position="111"/>
    </location>
</feature>
<dbReference type="Pfam" id="PF15237">
    <property type="entry name" value="PTRF_SDPR"/>
    <property type="match status" value="2"/>
</dbReference>
<accession>A0A8J6A2Z0</accession>
<feature type="region of interest" description="Disordered" evidence="6">
    <location>
        <begin position="86"/>
        <end position="111"/>
    </location>
</feature>
<feature type="region of interest" description="Disordered" evidence="6">
    <location>
        <begin position="1"/>
        <end position="56"/>
    </location>
</feature>